<gene>
    <name evidence="2" type="ORF">KF282_0321</name>
    <name evidence="3" type="ORF">LMG9449_2744</name>
    <name evidence="4" type="ORF">M20_0040</name>
</gene>
<comment type="caution">
    <text evidence="4">The sequence shown here is derived from an EMBL/GenBank/DDBJ whole genome shotgun (WGS) entry which is preliminary data.</text>
</comment>
<accession>A0A0V8CLQ1</accession>
<dbReference type="Proteomes" id="UP000053719">
    <property type="component" value="Unassembled WGS sequence"/>
</dbReference>
<dbReference type="Proteomes" id="UP000053612">
    <property type="component" value="Unassembled WGS sequence"/>
</dbReference>
<dbReference type="EMBL" id="LKLU01000001">
    <property type="protein sequence ID" value="KSU23542.1"/>
    <property type="molecule type" value="Genomic_DNA"/>
</dbReference>
<evidence type="ECO:0000256" key="1">
    <source>
        <dbReference type="SAM" id="Phobius"/>
    </source>
</evidence>
<proteinExistence type="predicted"/>
<name>A0A0V8CLQ1_LACLL</name>
<feature type="transmembrane region" description="Helical" evidence="1">
    <location>
        <begin position="20"/>
        <end position="43"/>
    </location>
</feature>
<reference evidence="5 6" key="1">
    <citation type="submission" date="2015-10" db="EMBL/GenBank/DDBJ databases">
        <title>Draft Genome Sequences of 11 Lactococcus lactis subspecies cremoris strains.</title>
        <authorList>
            <person name="Wels M."/>
            <person name="Backus L."/>
            <person name="Boekhorst J."/>
            <person name="Dijkstra A."/>
            <person name="Beerthuizen M."/>
            <person name="Kelly W."/>
            <person name="Siezen R."/>
            <person name="Bachmann H."/>
            <person name="Van Hijum S."/>
        </authorList>
    </citation>
    <scope>NUCLEOTIDE SEQUENCE [LARGE SCALE GENOMIC DNA]</scope>
    <source>
        <strain evidence="5">KF282</strain>
        <strain evidence="6">LMG9449</strain>
        <strain evidence="7">M20</strain>
    </source>
</reference>
<keyword evidence="1" id="KW-0472">Membrane</keyword>
<dbReference type="EMBL" id="LKLN01000008">
    <property type="protein sequence ID" value="KSU08130.1"/>
    <property type="molecule type" value="Genomic_DNA"/>
</dbReference>
<organism evidence="4 7">
    <name type="scientific">Lactococcus lactis subsp. lactis</name>
    <name type="common">Streptococcus lactis</name>
    <dbReference type="NCBI Taxonomy" id="1360"/>
    <lineage>
        <taxon>Bacteria</taxon>
        <taxon>Bacillati</taxon>
        <taxon>Bacillota</taxon>
        <taxon>Bacilli</taxon>
        <taxon>Lactobacillales</taxon>
        <taxon>Streptococcaceae</taxon>
        <taxon>Lactococcus</taxon>
    </lineage>
</organism>
<evidence type="ECO:0000313" key="2">
    <source>
        <dbReference type="EMBL" id="KSU08130.1"/>
    </source>
</evidence>
<evidence type="ECO:0000313" key="4">
    <source>
        <dbReference type="EMBL" id="KSU23542.1"/>
    </source>
</evidence>
<evidence type="ECO:0000313" key="3">
    <source>
        <dbReference type="EMBL" id="KSU13774.1"/>
    </source>
</evidence>
<sequence length="44" mass="5123">MSTLFFTMFSGVSWFFYKKILTEFLSATFILAYEFGLVVSLLIL</sequence>
<evidence type="ECO:0000313" key="6">
    <source>
        <dbReference type="Proteomes" id="UP000053612"/>
    </source>
</evidence>
<evidence type="ECO:0000313" key="5">
    <source>
        <dbReference type="Proteomes" id="UP000053058"/>
    </source>
</evidence>
<evidence type="ECO:0000313" key="7">
    <source>
        <dbReference type="Proteomes" id="UP000053719"/>
    </source>
</evidence>
<reference evidence="4" key="2">
    <citation type="journal article" date="2017" name="Genome Announc.">
        <title>Draft Genome Sequences of 24 Lactococcus lactis Strains.</title>
        <authorList>
            <person name="Backus L."/>
            <person name="Wels M."/>
            <person name="Boekhorst J."/>
            <person name="Dijkstra A.R."/>
            <person name="Beerthuyzen M."/>
            <person name="Kelly W.J."/>
            <person name="Siezen R.J."/>
            <person name="van Hijum S.A."/>
            <person name="Bachmann H."/>
        </authorList>
    </citation>
    <scope>NUCLEOTIDE SEQUENCE</scope>
    <source>
        <strain evidence="2">KF282</strain>
        <strain evidence="3">LMG9447</strain>
        <strain evidence="4">M20</strain>
    </source>
</reference>
<keyword evidence="1" id="KW-0812">Transmembrane</keyword>
<protein>
    <submittedName>
        <fullName evidence="4">Uncharacterized protein</fullName>
    </submittedName>
</protein>
<dbReference type="AlphaFoldDB" id="A0A0V8CLQ1"/>
<keyword evidence="1" id="KW-1133">Transmembrane helix</keyword>
<dbReference type="Proteomes" id="UP000053058">
    <property type="component" value="Unassembled WGS sequence"/>
</dbReference>
<dbReference type="EMBL" id="LKLS01000225">
    <property type="protein sequence ID" value="KSU13774.1"/>
    <property type="molecule type" value="Genomic_DNA"/>
</dbReference>